<evidence type="ECO:0000256" key="1">
    <source>
        <dbReference type="ARBA" id="ARBA00003132"/>
    </source>
</evidence>
<evidence type="ECO:0000256" key="21">
    <source>
        <dbReference type="ARBA" id="ARBA00048548"/>
    </source>
</evidence>
<keyword evidence="15 22" id="KW-1035">Host cytoplasm</keyword>
<comment type="catalytic activity">
    <reaction evidence="21 22">
        <text>GTP + H2O = GDP + phosphate + H(+)</text>
        <dbReference type="Rhea" id="RHEA:19669"/>
        <dbReference type="ChEBI" id="CHEBI:15377"/>
        <dbReference type="ChEBI" id="CHEBI:15378"/>
        <dbReference type="ChEBI" id="CHEBI:37565"/>
        <dbReference type="ChEBI" id="CHEBI:43474"/>
        <dbReference type="ChEBI" id="CHEBI:58189"/>
    </reaction>
</comment>
<evidence type="ECO:0000256" key="5">
    <source>
        <dbReference type="ARBA" id="ARBA00022664"/>
    </source>
</evidence>
<dbReference type="KEGG" id="vg:80535009"/>
<keyword evidence="13 22" id="KW-0693">Viral RNA replication</keyword>
<dbReference type="InterPro" id="IPR039530">
    <property type="entry name" value="L_methyltransferase_rhabdo"/>
</dbReference>
<dbReference type="GO" id="GO:0005524">
    <property type="term" value="F:ATP binding"/>
    <property type="evidence" value="ECO:0007669"/>
    <property type="project" value="UniProtKB-KW"/>
</dbReference>
<proteinExistence type="inferred from homology"/>
<evidence type="ECO:0000313" key="25">
    <source>
        <dbReference type="EMBL" id="APG78676.1"/>
    </source>
</evidence>
<evidence type="ECO:0000256" key="10">
    <source>
        <dbReference type="ARBA" id="ARBA00022801"/>
    </source>
</evidence>
<dbReference type="GO" id="GO:0003968">
    <property type="term" value="F:RNA-directed RNA polymerase activity"/>
    <property type="evidence" value="ECO:0007669"/>
    <property type="project" value="UniProtKB-KW"/>
</dbReference>
<comment type="subcellular location">
    <subcellularLocation>
        <location evidence="22">Virion</location>
    </subcellularLocation>
    <subcellularLocation>
        <location evidence="22">Host cytoplasm</location>
    </subcellularLocation>
</comment>
<dbReference type="PROSITE" id="PS50526">
    <property type="entry name" value="RDRP_SSRNA_NEG_NONSEG"/>
    <property type="match status" value="1"/>
</dbReference>
<dbReference type="Proteomes" id="UP000680083">
    <property type="component" value="Segment"/>
</dbReference>
<evidence type="ECO:0000256" key="7">
    <source>
        <dbReference type="ARBA" id="ARBA00022691"/>
    </source>
</evidence>
<comment type="catalytic activity">
    <reaction evidence="19 22">
        <text>a 5'-end (5'-triphosphoguanosine)-adenylyl-adenylyl-cytidylyl-adenosine in mRNA + S-adenosyl-L-methionine = a 5'-end (5'-triphosphoguanosine)-(2'-O-methyladenylyl)-adenylyl-cytidylyl-adenosine in mRNA + S-adenosyl-L-homocysteine + H(+)</text>
        <dbReference type="Rhea" id="RHEA:65380"/>
        <dbReference type="Rhea" id="RHEA-COMP:16797"/>
        <dbReference type="Rhea" id="RHEA-COMP:16801"/>
        <dbReference type="ChEBI" id="CHEBI:15378"/>
        <dbReference type="ChEBI" id="CHEBI:57856"/>
        <dbReference type="ChEBI" id="CHEBI:59789"/>
        <dbReference type="ChEBI" id="CHEBI:156482"/>
        <dbReference type="ChEBI" id="CHEBI:156484"/>
    </reaction>
</comment>
<keyword evidence="8 22" id="KW-0548">Nucleotidyltransferase</keyword>
<comment type="catalytic activity">
    <reaction evidence="17">
        <text>a 5'-end triphospho-adenylyl-adenylyl-cytidylyl-adenosine in mRNA + GDP + H(+) = a 5'-end (5'-triphosphoguanosine)-adenylyl-adenylyl-cytidylyl-adenosine in mRNA + diphosphate</text>
        <dbReference type="Rhea" id="RHEA:65436"/>
        <dbReference type="Rhea" id="RHEA-COMP:16797"/>
        <dbReference type="Rhea" id="RHEA-COMP:16799"/>
        <dbReference type="ChEBI" id="CHEBI:15378"/>
        <dbReference type="ChEBI" id="CHEBI:33019"/>
        <dbReference type="ChEBI" id="CHEBI:58189"/>
        <dbReference type="ChEBI" id="CHEBI:156484"/>
        <dbReference type="ChEBI" id="CHEBI:156503"/>
        <dbReference type="EC" id="2.7.7.88"/>
    </reaction>
</comment>
<evidence type="ECO:0000256" key="18">
    <source>
        <dbReference type="ARBA" id="ARBA00024499"/>
    </source>
</evidence>
<evidence type="ECO:0000256" key="19">
    <source>
        <dbReference type="ARBA" id="ARBA00047332"/>
    </source>
</evidence>
<evidence type="ECO:0000256" key="16">
    <source>
        <dbReference type="ARBA" id="ARBA00023268"/>
    </source>
</evidence>
<feature type="domain" description="Mononegavirus-type SAM-dependent 2'-O-MTase" evidence="24">
    <location>
        <begin position="1719"/>
        <end position="1918"/>
    </location>
</feature>
<keyword evidence="16" id="KW-0511">Multifunctional enzyme</keyword>
<evidence type="ECO:0000256" key="11">
    <source>
        <dbReference type="ARBA" id="ARBA00022840"/>
    </source>
</evidence>
<keyword evidence="3 22" id="KW-0696">RNA-directed RNA polymerase</keyword>
<keyword evidence="9 22" id="KW-0547">Nucleotide-binding</keyword>
<keyword evidence="7 22" id="KW-0949">S-adenosyl-L-methionine</keyword>
<evidence type="ECO:0000256" key="20">
    <source>
        <dbReference type="ARBA" id="ARBA00047370"/>
    </source>
</evidence>
<evidence type="ECO:0000256" key="17">
    <source>
        <dbReference type="ARBA" id="ARBA00024494"/>
    </source>
</evidence>
<dbReference type="EC" id="2.7.7.48" evidence="22"/>
<evidence type="ECO:0000256" key="8">
    <source>
        <dbReference type="ARBA" id="ARBA00022695"/>
    </source>
</evidence>
<dbReference type="EC" id="3.6.1.-" evidence="22"/>
<evidence type="ECO:0000256" key="9">
    <source>
        <dbReference type="ARBA" id="ARBA00022741"/>
    </source>
</evidence>
<dbReference type="Pfam" id="PF00946">
    <property type="entry name" value="Mononeg_RNA_pol"/>
    <property type="match status" value="1"/>
</dbReference>
<dbReference type="InterPro" id="IPR016269">
    <property type="entry name" value="RNA-dir_pol_paramyxovirus"/>
</dbReference>
<sequence length="2222" mass="250048">MFSNFDAFGELDSDYLENASKPIGSKSFPNTHLQAAMRDDIVRFACNEPVDNPGRFAHVVKERDHLNTMYPNLFDQPSANILDHTKVVAQWFVDGDYISINESFPLNRWQCEAQAALHNINIQVLGLTSTFVTANWCELTDPPWVLNKKVAMLKCAREQLDVAVCNSARQRMVYQSKTRDLSTSQLPVSTTLPGGLSLTHTANFVVLSYKDAVTVGPRDLLLMFADIVSERYLLYVASVLATVIQEPQYLTPSVLDSVLSWGDFALVKCGLSGYELLKEFEPLVMSCLLLSKPDPYGDGAEFRAAILDSLEAKQQLFRSRASQLLSLVDGIRNPHLISQIFGLYRLWGHPYVDAVDGLLKMKHLGLQRKLIPVKLRHELTCKFKEHLCVHYRAKRGKWPNLDVSQLEDGNYLKDIILSNRVLDLSKLDYDFNDWRFVSGLPTFEVDSSFNLAAMLSDKALSLSRRELKEHIEAKKNIGTASERRVITHWLQSDQVSARDLLMEVSARGLPKSDLAIGITPKEREMKTCPRMFSLMTLPMRMFVVAVGELLATHIVPLFPEITVGDSALQLSRRLYEITRPQASKRSGGKGTVEVVMNVDFSKWNTNIRRELTEGCFKFIDELLGFEQCVSYIAPMFEQSLIYLADGSHLPVLDDNLDVHNDPLAWTGHLGGLEGLNQKGWTAVTVALIRMVAERHNVLFKLVGQGDNQVMRLTFPVTYLPDGTINMREVKHRIQAFKADFIQFMESAGLPVKISETWISSLIFAYGKMLYMLAMPLAMSCKRICRMFWLSNDLFPSLENTMSTITSNAISACQSDLTVIIPFCVSVFEYMYALLFYSEHTPFSGLGLDECITRQKFKWSVMLSSKMLSKDYRVTRSVLDLVMPVFRDYIRNPRLRNHWELLAALALVPKCLGGYSSHMLICFLVRGFPDPLSEALSGLKLIIQFTPSSKIAESLRAVGSPEMCPEASSRMLIQDPLSVNLLVPSSAAGTLKYAVRKFLAQPGVITNTFFKRFFEEVETDTDLICDALVQTAPLWPRLLHDIFDASLPGYANSVVGRIIKTTTIVSQAVKRDGQAVEKRMYKSDIQYYASVIFRLNSSGPDWTCSFAKAVELRNKGWAAFGEIKGVTTPHPVEFLSGCELPLGACPSCDKSGPDYLLLYLHQPEMKGSCVYEPWNVIGPSEPYIGSMTEEKTQQPKYSSYEDVDPLIKRAANVLRAVNWIVKHDDPLARFMVNVFKSLTDVDPDSFFSVEDSFSGSAEHRFKDYSTFHGGLLSTLYCYETYMHVSSNNWRVCSRGGQNKNVHFQAVYCCMQTATALTAMSFLTRECTSLHFHLSTACCVQDIDEPNIIGDPKLSEIQLKRYTDSEYCFISKEKMVEKKTCVIRQPPTLLYEDLSSKEKSLLLASIMAHELVSHVFRELRESKTTVSGRKPPLLTTWAKDGDPVELLEQVSLYLASSVVRYRRQDIRTRTLKDFDDLISAAISYLASYPPRIFSVLGFLFLFPESRLTLASSKYAVQLPASFPLRNDELAECCKLAVTTVLSNLDKVGNYNLMCINDLATNQHEWMLNQLFAIIVRQGLADELWETWDEIDVLFNKADVAEGGQSVFSLIDSLLTVDLSMSKWLSGKQKLKAVKNWGFLKAHVEIVEMNMTGDRASKERNQLPYIRPGQHLKLRSISKKAKVRLSVWAIPDPKISDDNEDICLANLTAVPDPVEFKTHFYRPLYLITSAHYKYYRILLNSLRLVSNRATIVICGDGTGGVTALVKRLRPDVKVYFNSLVELTNVAAQSLTTFTPPALDLLGEGAVSELWLRRSIEGISDITDPRFCDQVGSLLKEEQVEAIICDAEGSGWNSPLKGLLLIKSLLKTSLMFATCKQLIFKTYATDGASLAIQCVMIKSVYSQACLIRSPFTSENSSEMFLVGMMQRADAQIYELSATSDPLIFYGRVPSPTFIQVVADQAERLKRVPTVTKSESDEVSAALACSVLVSHNLNHLDASLRFCSRTTIRDTESTHLNKLFWRPLHSRLKSRLSAARDRAGATVLETGHAVARDVFLQLMVVLMKTIDAEHLATVIVPYLLQRTSVCFYATKNHRTSAILVLNDDKPAVKPLAEKVTTDRSQSYLVRLESAFTRAQYKRLFSLLGRFRYFESFNGAQIPDQIRFELIAEANLRKEANRDNAVLLAVLTGESRRSETTVVIRIPPFCEPIATAFMSVYGPRMTIKWTGS</sequence>
<dbReference type="EC" id="2.7.7.88" evidence="22"/>
<feature type="domain" description="RdRp catalytic" evidence="23">
    <location>
        <begin position="592"/>
        <end position="773"/>
    </location>
</feature>
<dbReference type="PIRSF" id="PIRSF000830">
    <property type="entry name" value="RNA_pol_ParamyxoV"/>
    <property type="match status" value="1"/>
</dbReference>
<comment type="function">
    <text evidence="22">RNA-directed RNA polymerase that catalyzes the transcription of viral mRNAs, their capping and polyadenylation. The template is composed of the viral RNA tightly encapsidated by the nucleoprotein (N). The viral polymerase binds to the genomic RNA at the 3' leader promoter, and transcribes subsequently all viral mRNAs with a decreasing efficiency. The first gene is the most transcribed, and the last the least transcribed. The viral phosphoprotein acts as a processivity factor. Capping is concomitant with initiation of mRNA transcription. Indeed, a GDP polyribonucleotidyl transferase (PRNTase) adds the cap structure when the nascent RNA chain length has reached few nucleotides. Ribose 2'-O methylation of viral mRNA cap precedes and facilitates subsequent guanine-N-7 methylation, both activities being carried by the viral polymerase. Polyadenylation of mRNAs occur by a stuttering mechanism at a slipery stop site present at the end viral genes. After finishing transcription of a mRNA, the polymerase can resume transcription of the downstream gene.</text>
</comment>
<evidence type="ECO:0000256" key="12">
    <source>
        <dbReference type="ARBA" id="ARBA00022844"/>
    </source>
</evidence>
<evidence type="ECO:0000256" key="6">
    <source>
        <dbReference type="ARBA" id="ARBA00022679"/>
    </source>
</evidence>
<dbReference type="InterPro" id="IPR025786">
    <property type="entry name" value="Mononega_L_MeTrfase"/>
</dbReference>
<comment type="catalytic activity">
    <reaction evidence="20">
        <text>a 5'-end (5'-triphosphoguanosine)-adenylyl-adenylyl-cytidylyl-adenosine in mRNA + 2 S-adenosyl-L-methionine = a 5'-end (N(7)-methyl 5'-triphosphoguanosine)-(2'-O-methyladenylyl)-adenylyl-cytidylyl-adenosine in mRNA + 2 S-adenosyl-L-homocysteine + H(+)</text>
        <dbReference type="Rhea" id="RHEA:65376"/>
        <dbReference type="Rhea" id="RHEA-COMP:16797"/>
        <dbReference type="Rhea" id="RHEA-COMP:16798"/>
        <dbReference type="ChEBI" id="CHEBI:15378"/>
        <dbReference type="ChEBI" id="CHEBI:57856"/>
        <dbReference type="ChEBI" id="CHEBI:59789"/>
        <dbReference type="ChEBI" id="CHEBI:156483"/>
        <dbReference type="ChEBI" id="CHEBI:156484"/>
        <dbReference type="EC" id="2.1.1.375"/>
    </reaction>
</comment>
<keyword evidence="26" id="KW-1185">Reference proteome</keyword>
<keyword evidence="5 22" id="KW-0507">mRNA processing</keyword>
<keyword evidence="14 22" id="KW-0506">mRNA capping</keyword>
<evidence type="ECO:0000259" key="23">
    <source>
        <dbReference type="PROSITE" id="PS50526"/>
    </source>
</evidence>
<dbReference type="Pfam" id="PF14318">
    <property type="entry name" value="Mononeg_mRNAcap"/>
    <property type="match status" value="1"/>
</dbReference>
<comment type="catalytic activity">
    <reaction evidence="18 22">
        <text>a 5'-end (5'-triphosphoguanosine)-(2'-O-methyladenylyl)-adenylyl-cytidylyl-adenosine in mRNA + S-adenosyl-L-methionine = a 5'-end (N(7)-methyl 5'-triphosphoguanosine)-(2'-O-methyladenylyl)-adenylyl-cytidylyl-adenosine in mRNA + S-adenosyl-L-homocysteine</text>
        <dbReference type="Rhea" id="RHEA:65440"/>
        <dbReference type="Rhea" id="RHEA-COMP:16798"/>
        <dbReference type="Rhea" id="RHEA-COMP:16801"/>
        <dbReference type="ChEBI" id="CHEBI:57856"/>
        <dbReference type="ChEBI" id="CHEBI:59789"/>
        <dbReference type="ChEBI" id="CHEBI:156482"/>
        <dbReference type="ChEBI" id="CHEBI:156483"/>
    </reaction>
</comment>
<dbReference type="InterPro" id="IPR026890">
    <property type="entry name" value="Mononeg_mRNAcap"/>
</dbReference>
<keyword evidence="4 22" id="KW-0489">Methyltransferase</keyword>
<dbReference type="GO" id="GO:0044423">
    <property type="term" value="C:virion component"/>
    <property type="evidence" value="ECO:0007669"/>
    <property type="project" value="UniProtKB-KW"/>
</dbReference>
<dbReference type="GO" id="GO:0004482">
    <property type="term" value="F:mRNA 5'-cap (guanine-N7-)-methyltransferase activity"/>
    <property type="evidence" value="ECO:0007669"/>
    <property type="project" value="InterPro"/>
</dbReference>
<comment type="catalytic activity">
    <reaction evidence="22">
        <text>RNA(n) + a ribonucleoside 5'-triphosphate = RNA(n+1) + diphosphate</text>
        <dbReference type="Rhea" id="RHEA:21248"/>
        <dbReference type="Rhea" id="RHEA-COMP:14527"/>
        <dbReference type="Rhea" id="RHEA-COMP:17342"/>
        <dbReference type="ChEBI" id="CHEBI:33019"/>
        <dbReference type="ChEBI" id="CHEBI:61557"/>
        <dbReference type="ChEBI" id="CHEBI:140395"/>
        <dbReference type="EC" id="2.7.7.48"/>
    </reaction>
</comment>
<organism evidence="25">
    <name type="scientific">Shayang ascaridia galli virus 2</name>
    <dbReference type="NCBI Taxonomy" id="1923460"/>
    <lineage>
        <taxon>Viruses</taxon>
        <taxon>Riboviria</taxon>
        <taxon>Orthornavirae</taxon>
        <taxon>Negarnaviricota</taxon>
        <taxon>Haploviricotina</taxon>
        <taxon>Monjiviricetes</taxon>
        <taxon>Mononegavirales</taxon>
        <taxon>Rhabdoviridae</taxon>
        <taxon>Deltarhabdovirinae</taxon>
        <taxon>Betanemrhavirus</taxon>
        <taxon>Betanemrhavirus shayang</taxon>
    </lineage>
</organism>
<evidence type="ECO:0000256" key="13">
    <source>
        <dbReference type="ARBA" id="ARBA00022953"/>
    </source>
</evidence>
<evidence type="ECO:0000256" key="3">
    <source>
        <dbReference type="ARBA" id="ARBA00022484"/>
    </source>
</evidence>
<dbReference type="GO" id="GO:0003924">
    <property type="term" value="F:GTPase activity"/>
    <property type="evidence" value="ECO:0007669"/>
    <property type="project" value="RHEA"/>
</dbReference>
<protein>
    <recommendedName>
        <fullName evidence="22">RNA-directed RNA polymerase L</fullName>
        <shortName evidence="22">Protein L</shortName>
    </recommendedName>
    <alternativeName>
        <fullName evidence="22">Large structural protein</fullName>
    </alternativeName>
    <alternativeName>
        <fullName evidence="22">Replicase</fullName>
    </alternativeName>
    <alternativeName>
        <fullName evidence="22">Transcriptase</fullName>
    </alternativeName>
    <domain>
        <recommendedName>
            <fullName evidence="22">RNA-directed RNA polymerase</fullName>
            <ecNumber evidence="22">2.7.7.48</ecNumber>
        </recommendedName>
    </domain>
    <domain>
        <recommendedName>
            <fullName evidence="22">GTP phosphohydrolase</fullName>
            <ecNumber evidence="22">3.6.1.-</ecNumber>
        </recommendedName>
    </domain>
    <domain>
        <recommendedName>
            <fullName evidence="22">GDP polyribonucleotidyltransferase</fullName>
            <ecNumber evidence="22">2.7.7.88</ecNumber>
        </recommendedName>
        <alternativeName>
            <fullName evidence="22">PRNTase</fullName>
        </alternativeName>
    </domain>
    <domain>
        <recommendedName>
            <fullName evidence="22">mRNA (nucleoside-2'-O-)-methyltransferase</fullName>
            <shortName evidence="22">N1-2'-O-MTase</shortName>
            <ecNumber evidence="22">2.1.1.-</ecNumber>
        </recommendedName>
    </domain>
    <domain>
        <recommendedName>
            <fullName evidence="22">mRNA (guanine-N(7)-)-methyltransferase</fullName>
            <shortName evidence="22">G-N7-MTase</shortName>
        </recommendedName>
    </domain>
</protein>
<keyword evidence="12 22" id="KW-0946">Virion</keyword>
<keyword evidence="6 22" id="KW-0808">Transferase</keyword>
<dbReference type="InterPro" id="IPR014023">
    <property type="entry name" value="Mononeg_RNA_pol_cat"/>
</dbReference>
<dbReference type="RefSeq" id="YP_010797278.1">
    <property type="nucleotide sequence ID" value="NC_076157.1"/>
</dbReference>
<evidence type="ECO:0000256" key="4">
    <source>
        <dbReference type="ARBA" id="ARBA00022603"/>
    </source>
</evidence>
<evidence type="ECO:0000256" key="2">
    <source>
        <dbReference type="ARBA" id="ARBA00007934"/>
    </source>
</evidence>
<keyword evidence="11 22" id="KW-0067">ATP-binding</keyword>
<dbReference type="GeneID" id="80535009"/>
<dbReference type="GO" id="GO:0030430">
    <property type="term" value="C:host cell cytoplasm"/>
    <property type="evidence" value="ECO:0007669"/>
    <property type="project" value="UniProtKB-SubCell"/>
</dbReference>
<evidence type="ECO:0000313" key="26">
    <source>
        <dbReference type="Proteomes" id="UP000680083"/>
    </source>
</evidence>
<accession>A0A1L3KMT7</accession>
<name>A0A1L3KMT7_9RHAB</name>
<reference evidence="25" key="1">
    <citation type="journal article" date="2016" name="Nature">
        <title>Redefining the invertebrate RNA virosphere.</title>
        <authorList>
            <person name="Shi M."/>
            <person name="Lin X.D."/>
            <person name="Tian J.H."/>
            <person name="Chen L.J."/>
            <person name="Chen X."/>
            <person name="Li C.X."/>
            <person name="Qin X.C."/>
            <person name="Li J."/>
            <person name="Cao J.P."/>
            <person name="Eden J.S."/>
            <person name="Buchmann J."/>
            <person name="Wang W."/>
            <person name="Xu J."/>
            <person name="Holmes E.C."/>
            <person name="Zhang Y.Z."/>
        </authorList>
    </citation>
    <scope>NUCLEOTIDE SEQUENCE</scope>
    <source>
        <strain evidence="25">HC21241</strain>
    </source>
</reference>
<evidence type="ECO:0000256" key="14">
    <source>
        <dbReference type="ARBA" id="ARBA00023042"/>
    </source>
</evidence>
<keyword evidence="10" id="KW-0378">Hydrolase</keyword>
<comment type="function">
    <text evidence="1 22">RNA-directed RNA polymerase that catalyzes the replication of viral genomic RNA. The template is composed of the viral RNA tightly encapsidated by the nucleoprotein (N). The replicase mode is dependent on intracellular N protein concentration. In this mode, the polymerase replicates the whole viral genome without recognizing transcriptional signals, and the replicated genome is not caped or polyadenylated.</text>
</comment>
<dbReference type="EC" id="2.1.1.-" evidence="22"/>
<evidence type="ECO:0000256" key="15">
    <source>
        <dbReference type="ARBA" id="ARBA00023200"/>
    </source>
</evidence>
<dbReference type="PROSITE" id="PS51590">
    <property type="entry name" value="SAM_MT_MNV_L"/>
    <property type="match status" value="1"/>
</dbReference>
<dbReference type="Pfam" id="PF14314">
    <property type="entry name" value="Methyltrans_Mon_2nd"/>
    <property type="match status" value="1"/>
</dbReference>
<evidence type="ECO:0000259" key="24">
    <source>
        <dbReference type="PROSITE" id="PS51590"/>
    </source>
</evidence>
<comment type="similarity">
    <text evidence="2 22">Belongs to the paramyxovirus L protein family.</text>
</comment>
<evidence type="ECO:0000256" key="22">
    <source>
        <dbReference type="PIRNR" id="PIRNR000830"/>
    </source>
</evidence>
<dbReference type="EMBL" id="KX884414">
    <property type="protein sequence ID" value="APG78676.1"/>
    <property type="molecule type" value="Genomic_RNA"/>
</dbReference>